<dbReference type="SMART" id="SM00822">
    <property type="entry name" value="PKS_KR"/>
    <property type="match status" value="1"/>
</dbReference>
<dbReference type="STRING" id="1210089.GCA_001613165_06828"/>
<dbReference type="SUPFAM" id="SSF51735">
    <property type="entry name" value="NAD(P)-binding Rossmann-fold domains"/>
    <property type="match status" value="1"/>
</dbReference>
<dbReference type="PANTHER" id="PTHR24321:SF8">
    <property type="entry name" value="ESTRADIOL 17-BETA-DEHYDROGENASE 8-RELATED"/>
    <property type="match status" value="1"/>
</dbReference>
<evidence type="ECO:0000259" key="4">
    <source>
        <dbReference type="SMART" id="SM00822"/>
    </source>
</evidence>
<dbReference type="Gene3D" id="3.40.50.720">
    <property type="entry name" value="NAD(P)-binding Rossmann-like Domain"/>
    <property type="match status" value="1"/>
</dbReference>
<sequence length="264" mass="27572">MIIERSIVTTSNTTVPESWDLTGRVAVVTGAARGIGRATAVLLRARGARLVVTDRRNSVEELAADDPDHIAALVGDVADEEMASTTMQSAIDRFGRLDILVNNAGRTLNKPITDTGAEEFDEIARINARGNFLQAREAFRVMQSQGGGVIVSVASVSSVVAFPTQTAYAASKGALAQISRVLAVEGGPHGIRSNAVLPGVIDTDIMEGVVDNGREMLASFGTAHPIGRIGRPEEVAEAVAFLCCDAASFITGALVAVDGGWTAQ</sequence>
<reference evidence="5 6" key="1">
    <citation type="submission" date="2018-07" db="EMBL/GenBank/DDBJ databases">
        <title>Genomic Encyclopedia of Type Strains, Phase IV (KMG-IV): sequencing the most valuable type-strain genomes for metagenomic binning, comparative biology and taxonomic classification.</title>
        <authorList>
            <person name="Goeker M."/>
        </authorList>
    </citation>
    <scope>NUCLEOTIDE SEQUENCE [LARGE SCALE GENOMIC DNA]</scope>
    <source>
        <strain evidence="5 6">DSM 44952</strain>
    </source>
</reference>
<feature type="domain" description="Ketoreductase" evidence="4">
    <location>
        <begin position="24"/>
        <end position="203"/>
    </location>
</feature>
<dbReference type="InterPro" id="IPR020904">
    <property type="entry name" value="Sc_DH/Rdtase_CS"/>
</dbReference>
<dbReference type="InterPro" id="IPR002347">
    <property type="entry name" value="SDR_fam"/>
</dbReference>
<comment type="caution">
    <text evidence="5">The sequence shown here is derived from an EMBL/GenBank/DDBJ whole genome shotgun (WGS) entry which is preliminary data.</text>
</comment>
<dbReference type="OrthoDB" id="7064009at2"/>
<evidence type="ECO:0000256" key="3">
    <source>
        <dbReference type="ARBA" id="ARBA00023027"/>
    </source>
</evidence>
<dbReference type="AlphaFoldDB" id="A0A370GR16"/>
<accession>A0A370GR16</accession>
<dbReference type="InterPro" id="IPR036291">
    <property type="entry name" value="NAD(P)-bd_dom_sf"/>
</dbReference>
<evidence type="ECO:0000313" key="5">
    <source>
        <dbReference type="EMBL" id="RDI44914.1"/>
    </source>
</evidence>
<dbReference type="Pfam" id="PF13561">
    <property type="entry name" value="adh_short_C2"/>
    <property type="match status" value="1"/>
</dbReference>
<dbReference type="CDD" id="cd05233">
    <property type="entry name" value="SDR_c"/>
    <property type="match status" value="1"/>
</dbReference>
<dbReference type="GO" id="GO:0016491">
    <property type="term" value="F:oxidoreductase activity"/>
    <property type="evidence" value="ECO:0007669"/>
    <property type="project" value="UniProtKB-KW"/>
</dbReference>
<dbReference type="FunFam" id="3.40.50.720:FF:000084">
    <property type="entry name" value="Short-chain dehydrogenase reductase"/>
    <property type="match status" value="1"/>
</dbReference>
<dbReference type="Proteomes" id="UP000255355">
    <property type="component" value="Unassembled WGS sequence"/>
</dbReference>
<comment type="similarity">
    <text evidence="1">Belongs to the short-chain dehydrogenases/reductases (SDR) family.</text>
</comment>
<proteinExistence type="inferred from homology"/>
<dbReference type="PRINTS" id="PR00080">
    <property type="entry name" value="SDRFAMILY"/>
</dbReference>
<protein>
    <recommendedName>
        <fullName evidence="4">Ketoreductase domain-containing protein</fullName>
    </recommendedName>
</protein>
<keyword evidence="3" id="KW-0520">NAD</keyword>
<name>A0A370GR16_9NOCA</name>
<keyword evidence="2" id="KW-0560">Oxidoreductase</keyword>
<dbReference type="PRINTS" id="PR00081">
    <property type="entry name" value="GDHRDH"/>
</dbReference>
<dbReference type="PANTHER" id="PTHR24321">
    <property type="entry name" value="DEHYDROGENASES, SHORT CHAIN"/>
    <property type="match status" value="1"/>
</dbReference>
<dbReference type="PROSITE" id="PS00061">
    <property type="entry name" value="ADH_SHORT"/>
    <property type="match status" value="1"/>
</dbReference>
<evidence type="ECO:0000313" key="6">
    <source>
        <dbReference type="Proteomes" id="UP000255355"/>
    </source>
</evidence>
<evidence type="ECO:0000256" key="2">
    <source>
        <dbReference type="ARBA" id="ARBA00023002"/>
    </source>
</evidence>
<dbReference type="NCBIfam" id="NF005559">
    <property type="entry name" value="PRK07231.1"/>
    <property type="match status" value="1"/>
</dbReference>
<evidence type="ECO:0000256" key="1">
    <source>
        <dbReference type="ARBA" id="ARBA00006484"/>
    </source>
</evidence>
<dbReference type="InterPro" id="IPR057326">
    <property type="entry name" value="KR_dom"/>
</dbReference>
<organism evidence="5 6">
    <name type="scientific">Nocardia mexicana</name>
    <dbReference type="NCBI Taxonomy" id="279262"/>
    <lineage>
        <taxon>Bacteria</taxon>
        <taxon>Bacillati</taxon>
        <taxon>Actinomycetota</taxon>
        <taxon>Actinomycetes</taxon>
        <taxon>Mycobacteriales</taxon>
        <taxon>Nocardiaceae</taxon>
        <taxon>Nocardia</taxon>
    </lineage>
</organism>
<gene>
    <name evidence="5" type="ORF">DFR68_11566</name>
</gene>
<keyword evidence="6" id="KW-1185">Reference proteome</keyword>
<dbReference type="EMBL" id="QQAZ01000015">
    <property type="protein sequence ID" value="RDI44914.1"/>
    <property type="molecule type" value="Genomic_DNA"/>
</dbReference>